<feature type="domain" description="Tip attachment protein J" evidence="2">
    <location>
        <begin position="794"/>
        <end position="956"/>
    </location>
</feature>
<comment type="caution">
    <text evidence="4">The sequence shown here is derived from an EMBL/GenBank/DDBJ whole genome shotgun (WGS) entry which is preliminary data.</text>
</comment>
<dbReference type="Gene3D" id="3.20.20.80">
    <property type="entry name" value="Glycosidases"/>
    <property type="match status" value="1"/>
</dbReference>
<evidence type="ECO:0000259" key="1">
    <source>
        <dbReference type="Pfam" id="PF13547"/>
    </source>
</evidence>
<dbReference type="OrthoDB" id="8445115at2"/>
<protein>
    <submittedName>
        <fullName evidence="4 5">Phage tail protein</fullName>
    </submittedName>
</protein>
<accession>A0A0N8KE10</accession>
<dbReference type="InterPro" id="IPR017853">
    <property type="entry name" value="GH"/>
</dbReference>
<evidence type="ECO:0000313" key="5">
    <source>
        <dbReference type="EMBL" id="SCC80512.1"/>
    </source>
</evidence>
<dbReference type="STRING" id="1653334.GA0071312_1536"/>
<dbReference type="Pfam" id="PF13547">
    <property type="entry name" value="GTA_TIM"/>
    <property type="match status" value="1"/>
</dbReference>
<dbReference type="InterPro" id="IPR056490">
    <property type="entry name" value="Rcc01698_C"/>
</dbReference>
<feature type="domain" description="Rcc01698-like C-terminal" evidence="3">
    <location>
        <begin position="1046"/>
        <end position="1145"/>
    </location>
</feature>
<gene>
    <name evidence="5" type="ORF">GA0071312_1536</name>
    <name evidence="4" type="ORF">HLUCCO17_12215</name>
</gene>
<evidence type="ECO:0000259" key="3">
    <source>
        <dbReference type="Pfam" id="PF23666"/>
    </source>
</evidence>
<reference evidence="5 7" key="2">
    <citation type="submission" date="2016-08" db="EMBL/GenBank/DDBJ databases">
        <authorList>
            <person name="Varghese N."/>
            <person name="Submissions Spin"/>
        </authorList>
    </citation>
    <scope>NUCLEOTIDE SEQUENCE [LARGE SCALE GENOMIC DNA]</scope>
    <source>
        <strain evidence="5 7">HL-109</strain>
    </source>
</reference>
<dbReference type="Pfam" id="PF23666">
    <property type="entry name" value="Rcc01698_C"/>
    <property type="match status" value="1"/>
</dbReference>
<evidence type="ECO:0000313" key="6">
    <source>
        <dbReference type="Proteomes" id="UP000050497"/>
    </source>
</evidence>
<evidence type="ECO:0000313" key="4">
    <source>
        <dbReference type="EMBL" id="KPQ10034.1"/>
    </source>
</evidence>
<dbReference type="Pfam" id="PF13550">
    <property type="entry name" value="Phage-tail_3"/>
    <property type="match status" value="1"/>
</dbReference>
<dbReference type="Proteomes" id="UP000050497">
    <property type="component" value="Unassembled WGS sequence"/>
</dbReference>
<evidence type="ECO:0000313" key="7">
    <source>
        <dbReference type="Proteomes" id="UP000182800"/>
    </source>
</evidence>
<dbReference type="EMBL" id="FMBM01000002">
    <property type="protein sequence ID" value="SCC80512.1"/>
    <property type="molecule type" value="Genomic_DNA"/>
</dbReference>
<dbReference type="InterPro" id="IPR032876">
    <property type="entry name" value="J_dom"/>
</dbReference>
<feature type="domain" description="GTA TIM-barrel-like" evidence="1">
    <location>
        <begin position="435"/>
        <end position="736"/>
    </location>
</feature>
<reference evidence="4 6" key="1">
    <citation type="submission" date="2015-09" db="EMBL/GenBank/DDBJ databases">
        <title>Identification and resolution of microdiversity through metagenomic sequencing of parallel consortia.</title>
        <authorList>
            <person name="Nelson W.C."/>
            <person name="Romine M.F."/>
            <person name="Lindemann S.R."/>
        </authorList>
    </citation>
    <scope>NUCLEOTIDE SEQUENCE [LARGE SCALE GENOMIC DNA]</scope>
    <source>
        <strain evidence="4">HL-109</strain>
    </source>
</reference>
<dbReference type="InterPro" id="IPR025195">
    <property type="entry name" value="GTA_TIM_dom"/>
</dbReference>
<proteinExistence type="predicted"/>
<name>A0A0N8KE10_9HYPH</name>
<dbReference type="EMBL" id="LJSX01000019">
    <property type="protein sequence ID" value="KPQ10034.1"/>
    <property type="molecule type" value="Genomic_DNA"/>
</dbReference>
<organism evidence="4 6">
    <name type="scientific">Saliniramus fredricksonii</name>
    <dbReference type="NCBI Taxonomy" id="1653334"/>
    <lineage>
        <taxon>Bacteria</taxon>
        <taxon>Pseudomonadati</taxon>
        <taxon>Pseudomonadota</taxon>
        <taxon>Alphaproteobacteria</taxon>
        <taxon>Hyphomicrobiales</taxon>
        <taxon>Salinarimonadaceae</taxon>
        <taxon>Saliniramus</taxon>
    </lineage>
</organism>
<dbReference type="Proteomes" id="UP000182800">
    <property type="component" value="Unassembled WGS sequence"/>
</dbReference>
<dbReference type="RefSeq" id="WP_074444482.1">
    <property type="nucleotide sequence ID" value="NZ_FMBM01000002.1"/>
</dbReference>
<dbReference type="SUPFAM" id="SSF51445">
    <property type="entry name" value="(Trans)glycosidases"/>
    <property type="match status" value="1"/>
</dbReference>
<sequence>MTTMILQTAGQAIGGAVAGPVGAMLGQTLGTMAGSAIDGALFATHEYRVMEGPRLAEMQGLASSEGAPIPRVYGRARIGGQVIWATRFEEQVDVTVERSGRQGGKGFFRNSGGGGGSTVTTKEVRYSYYANLAIGLCEGPIAFVRRVWADGREVDLTQITMRVHPGGAHQQPDALIVAKEGADRAPAYRGLAYVVFERLPLADFGNRVPQFSFEVVRPGEGVGTMIRSVCLIPAATEFGYDPTPVMQVIGPGETRPDNRHQFQARSDIRASLDALQRLCPGLESVSLVVSWFGDDLRVGECSIAPRVDIRNKQTQGRVWSVAGLDRSTARLASLHQGVPAYGGTPCDASVIALIRHLKARGLKVTLYPFIMMDIPHGNALPDPRTGASGQPPYPWRGRVTCDPAPEAPGSVDGTASAAAQVASFFGSANPGASEWSLRRLILHYAGLAVEAGGVDAFVIGTEMVSLTRIRSGPGQYPAVTAFMSLAQDVRAILGSATRITYAADWTEYGAHVRDGGNELRFPLDPLWAHPAIDAIGIDYYPPISDWRDGGGHLDAALARSIYDVDYLCARLGAGEGFDWYYADDAGRAAQSRLPITDGAYGKPWVYRAKDLVSWWSEPHVERVGGVEIGATAYMPMAKPIWLTEIGIPAVDKGTNQPNLFPDMKSSEGAFPHFSRRMRDDLAQAAGVEAIIRRFDPAHPAHDPAHNPHSPVYGGPMVAPESLAVWAWDARPFPAFPEFESVWADGANYETGHWLNGRLEGLDLATLIRKVLDDYGIGMPLDIAADGFVDGFVIDRPMSPRAALEPLLRAFGVDLAATGGVLRWRGRGGRVVASIDAGMLVDDDEAPLMRHVRAQETELPREIVMSFIDSWGEMRRAAAASRRLAGASRREARLDLAAVMSRGQAGRLSDILLQDAWAARDGAHFALGPAAIAYEVGDIVAIPGLAGPRLHRISRITDGAERQIETRAVEPALFETPGARIAPQRRSPPASPGRPFVVVLDLPVSQGEPAALQYLAAYADPWPGALALWRSVDGEGFDQSGFVSAAAQIGFTETAFGPGPLWRWDRANALEVTLRAGAIAALGENPVLAGANTFALVGPDGVCEIIAVAQAELIGDNRYRLTHFLRGLAGSEAVASRDLAPGATLVRLDETVVPLASGLSELGREWQYRIAPIGRDHADDAALAFEAEVPRLALKPLAPVHPHLRRVAGGIAIRWIRRGRIEADAWEPVEIPLGEDGEQYAVEIMDGATLKRRIVVDQPLCLYPDADEIADFGAPRDSLDLRVMQISASVGDGFAFTGTLPVMPG</sequence>
<keyword evidence="7" id="KW-1185">Reference proteome</keyword>
<dbReference type="PATRIC" id="fig|1653334.4.peg.186"/>
<dbReference type="CDD" id="cd19607">
    <property type="entry name" value="GTA_TIM-barrel-like"/>
    <property type="match status" value="1"/>
</dbReference>
<evidence type="ECO:0000259" key="2">
    <source>
        <dbReference type="Pfam" id="PF13550"/>
    </source>
</evidence>